<accession>A0ABT8MY11</accession>
<dbReference type="EMBL" id="JAUJWV010000001">
    <property type="protein sequence ID" value="MDN7240483.1"/>
    <property type="molecule type" value="Genomic_DNA"/>
</dbReference>
<dbReference type="RefSeq" id="WP_301722425.1">
    <property type="nucleotide sequence ID" value="NZ_JAUJWV010000001.1"/>
</dbReference>
<evidence type="ECO:0000313" key="2">
    <source>
        <dbReference type="Proteomes" id="UP001172055"/>
    </source>
</evidence>
<gene>
    <name evidence="1" type="ORF">QWY14_01715</name>
</gene>
<dbReference type="Proteomes" id="UP001172055">
    <property type="component" value="Unassembled WGS sequence"/>
</dbReference>
<evidence type="ECO:0008006" key="3">
    <source>
        <dbReference type="Google" id="ProtNLM"/>
    </source>
</evidence>
<organism evidence="1 2">
    <name type="scientific">Planococcus shixiaomingii</name>
    <dbReference type="NCBI Taxonomy" id="3058393"/>
    <lineage>
        <taxon>Bacteria</taxon>
        <taxon>Bacillati</taxon>
        <taxon>Bacillota</taxon>
        <taxon>Bacilli</taxon>
        <taxon>Bacillales</taxon>
        <taxon>Caryophanaceae</taxon>
        <taxon>Planococcus</taxon>
    </lineage>
</organism>
<reference evidence="1 2" key="1">
    <citation type="submission" date="2023-06" db="EMBL/GenBank/DDBJ databases">
        <title>Novel species in genus Planococcus.</title>
        <authorList>
            <person name="Ning S."/>
        </authorList>
    </citation>
    <scope>NUCLEOTIDE SEQUENCE [LARGE SCALE GENOMIC DNA]</scope>
    <source>
        <strain evidence="1 2">N028</strain>
    </source>
</reference>
<proteinExistence type="predicted"/>
<protein>
    <recommendedName>
        <fullName evidence="3">Competence protein ComG</fullName>
    </recommendedName>
</protein>
<keyword evidence="2" id="KW-1185">Reference proteome</keyword>
<sequence length="87" mass="10017">MLSLMMVFVLFGTLLPVLHGVHEKLQLKKERVTAYETLHEGALQMQSEKSTYGTRTVNGVAYQWQMDEYLCVRYNNYKGTPTAICLK</sequence>
<name>A0ABT8MY11_9BACL</name>
<comment type="caution">
    <text evidence="1">The sequence shown here is derived from an EMBL/GenBank/DDBJ whole genome shotgun (WGS) entry which is preliminary data.</text>
</comment>
<evidence type="ECO:0000313" key="1">
    <source>
        <dbReference type="EMBL" id="MDN7240483.1"/>
    </source>
</evidence>